<dbReference type="Proteomes" id="UP000626109">
    <property type="component" value="Unassembled WGS sequence"/>
</dbReference>
<feature type="non-terminal residue" evidence="3">
    <location>
        <position position="1"/>
    </location>
</feature>
<protein>
    <recommendedName>
        <fullName evidence="2">Reverse transcriptase domain-containing protein</fullName>
    </recommendedName>
</protein>
<dbReference type="EMBL" id="CAJNNW010027031">
    <property type="protein sequence ID" value="CAE8689177.1"/>
    <property type="molecule type" value="Genomic_DNA"/>
</dbReference>
<accession>A0A813JX57</accession>
<feature type="region of interest" description="Disordered" evidence="1">
    <location>
        <begin position="1067"/>
        <end position="1088"/>
    </location>
</feature>
<comment type="caution">
    <text evidence="3">The sequence shown here is derived from an EMBL/GenBank/DDBJ whole genome shotgun (WGS) entry which is preliminary data.</text>
</comment>
<feature type="domain" description="Reverse transcriptase" evidence="2">
    <location>
        <begin position="1260"/>
        <end position="1383"/>
    </location>
</feature>
<evidence type="ECO:0000313" key="3">
    <source>
        <dbReference type="EMBL" id="CAE8689177.1"/>
    </source>
</evidence>
<gene>
    <name evidence="3" type="ORF">PGLA2088_LOCUS26348</name>
</gene>
<feature type="region of interest" description="Disordered" evidence="1">
    <location>
        <begin position="1012"/>
        <end position="1033"/>
    </location>
</feature>
<reference evidence="3" key="1">
    <citation type="submission" date="2021-02" db="EMBL/GenBank/DDBJ databases">
        <authorList>
            <person name="Dougan E. K."/>
            <person name="Rhodes N."/>
            <person name="Thang M."/>
            <person name="Chan C."/>
        </authorList>
    </citation>
    <scope>NUCLEOTIDE SEQUENCE</scope>
</reference>
<evidence type="ECO:0000313" key="4">
    <source>
        <dbReference type="Proteomes" id="UP000626109"/>
    </source>
</evidence>
<dbReference type="PANTHER" id="PTHR47027:SF20">
    <property type="entry name" value="REVERSE TRANSCRIPTASE-LIKE PROTEIN WITH RNA-DIRECTED DNA POLYMERASE DOMAIN"/>
    <property type="match status" value="1"/>
</dbReference>
<dbReference type="InterPro" id="IPR029063">
    <property type="entry name" value="SAM-dependent_MTases_sf"/>
</dbReference>
<organism evidence="3 4">
    <name type="scientific">Polarella glacialis</name>
    <name type="common">Dinoflagellate</name>
    <dbReference type="NCBI Taxonomy" id="89957"/>
    <lineage>
        <taxon>Eukaryota</taxon>
        <taxon>Sar</taxon>
        <taxon>Alveolata</taxon>
        <taxon>Dinophyceae</taxon>
        <taxon>Suessiales</taxon>
        <taxon>Suessiaceae</taxon>
        <taxon>Polarella</taxon>
    </lineage>
</organism>
<dbReference type="SUPFAM" id="SSF53335">
    <property type="entry name" value="S-adenosyl-L-methionine-dependent methyltransferases"/>
    <property type="match status" value="1"/>
</dbReference>
<proteinExistence type="predicted"/>
<feature type="region of interest" description="Disordered" evidence="1">
    <location>
        <begin position="469"/>
        <end position="496"/>
    </location>
</feature>
<dbReference type="Gene3D" id="3.40.50.150">
    <property type="entry name" value="Vaccinia Virus protein VP39"/>
    <property type="match status" value="1"/>
</dbReference>
<dbReference type="Pfam" id="PF00078">
    <property type="entry name" value="RVT_1"/>
    <property type="match status" value="1"/>
</dbReference>
<evidence type="ECO:0000256" key="1">
    <source>
        <dbReference type="SAM" id="MobiDB-lite"/>
    </source>
</evidence>
<feature type="compositionally biased region" description="Polar residues" evidence="1">
    <location>
        <begin position="1012"/>
        <end position="1025"/>
    </location>
</feature>
<dbReference type="PANTHER" id="PTHR47027">
    <property type="entry name" value="REVERSE TRANSCRIPTASE DOMAIN-CONTAINING PROTEIN"/>
    <property type="match status" value="1"/>
</dbReference>
<dbReference type="InterPro" id="IPR000477">
    <property type="entry name" value="RT_dom"/>
</dbReference>
<evidence type="ECO:0000259" key="2">
    <source>
        <dbReference type="Pfam" id="PF00078"/>
    </source>
</evidence>
<sequence length="1653" mass="177162">MAGDVIASLGQGPRAVWTLPAEQQAATRRRVQLGVLCSVARSSCCQAFQHEDKDRRMLLELPDDGSVQLQAPDEFSLHLAFDLSRWSVLGASLAPQGLGSVLSVGKEGEQSLCRQLQAAADSQPPEAEGGDALAAICSAAQTFISHLWLRAMHDESLRLLAVPGISGQAEISSSFWDRRGFVLLRICPDWDATVGGLCVDIALPGGRSLTNAPRDFADLRGFASGRGSRAPGQDVAGFNGVVTSGGMSSSSSTSGCALELHSDAAGGIRPVSHPDLGLQPISPAALRSFGGSSAGLAACLEWLVGLTRHSLASHTLGRVHDALVLATATATTATAAATATIATTAATAAATTTTTIAAATPSNPNNPTNHFVFKNKQTTIAAATTTAGRAHGFSAGEVELLEGGPVLRVLLRGCAVYVLMHPGGRLAFSTAGWAEQRPRKAAGGQEGFVARLEASRWAGLESVAASELARNGWTSTSSGGEEEEEGKEQGQAEKEQDVVGKRRFTCHFRQQPLTLRFDLLDSEVCEVWLVGEGGSLITVPGLEPFDFAHAAGVDGGFVALRSGLRRVLAVAQEIVESANLGSQVLGSLERHAATLQVGESVATISAALGASGCFECKLSWHAPTLFGTSADVGGSLVRATPFEPPLQVRVDEVSGLWALTGKLRTAVQLVPSVQGAQADLLPCGGRLKVNKAETARPARSSSSGAVYAQELTVEFDAVALHSSSWRGWARDLAALALLTECAQQAQQLLELEPGAEPELLGLELELCRPACLKFRLPAAGGTEVFELVPAPLPRAAEKLSEGLLVCFRWMEARPCILASRWSRRLCRTRCLRTSLSTIAAAAELGCAVEQLVPAELREQSKDGQAATTTGSTGQFIGDDEGGDVIKGGGWLCRAVSATTIHVQCRGMLGVELSALTASSIRCCCLSRRRQTDLGQGAQRMGVVANLEDFVRFLPTLSSLQKGESSASGDAPGGRLDFEPGILAQRLTPIWAYLRSYCVLLELYLLTKTRQGSAGGKQSTAKTQAETPPKLVPTSHAEWPSKWVRLEWERPLLRAACGLELATAVVSQGGARDASEAPSKRRKKRHEEEEEEVRVHLRFFHRPLVSSTLPLLPDEQAQQDKAQALLGQFQRFFSEHFESLQSGSGARTAPRTSRLMPVLDLLGAPYLWMLGEAALLLPPLPVVAQPGRSTGSSADAWQTLVEHFALGRVTDARGKECLYLFVAMNSVASFVFPQLPADVETFATDCLAHLASFATKVKDAGISSGFHTQAFGICQGCPLSPLLFVMVMTVLMADAKHILIQEHGPIDCADLLVHDLLYADDTLIVDTEGAKAERFMNCVGTVGAQYGLLFNWGKLEALPVRCVAGIYKQDGSQITEKESIIYLGSLLAHDGKVSSELSRRLGQAQKDFDTLKRVWSHASITRQRKVIIFNACVVSKLLYCLHTAWLNKAELRRLDGFYARCLRRVVGIAPSYVSRVTNATVLEVACVRKLSRTLLSHQLKYMATLARRPADDVVRNSIFIAGTLDLRLHNAKVPCISIEVDPIQACVARHFVDLAGLSEAVEVWTGQVKDVLPRILEEFGAASTSFAFLDYKGNIFHADMASMEGLGLLCPGAHVLADNTVSPGCPLYVWRMFHHPSWQATAWRVEEFLEPEQE</sequence>
<name>A0A813JX57_POLGL</name>
<feature type="compositionally biased region" description="Basic and acidic residues" evidence="1">
    <location>
        <begin position="487"/>
        <end position="496"/>
    </location>
</feature>